<comment type="caution">
    <text evidence="1">The sequence shown here is derived from an EMBL/GenBank/DDBJ whole genome shotgun (WGS) entry which is preliminary data.</text>
</comment>
<name>A0A8S1WKV6_PAROT</name>
<dbReference type="Proteomes" id="UP000683925">
    <property type="component" value="Unassembled WGS sequence"/>
</dbReference>
<dbReference type="EMBL" id="CAJJDP010000094">
    <property type="protein sequence ID" value="CAD8189652.1"/>
    <property type="molecule type" value="Genomic_DNA"/>
</dbReference>
<gene>
    <name evidence="1" type="ORF">POCTA_138.1.T0950166</name>
</gene>
<accession>A0A8S1WKV6</accession>
<proteinExistence type="predicted"/>
<reference evidence="1" key="1">
    <citation type="submission" date="2021-01" db="EMBL/GenBank/DDBJ databases">
        <authorList>
            <consortium name="Genoscope - CEA"/>
            <person name="William W."/>
        </authorList>
    </citation>
    <scope>NUCLEOTIDE SEQUENCE</scope>
</reference>
<organism evidence="1 2">
    <name type="scientific">Paramecium octaurelia</name>
    <dbReference type="NCBI Taxonomy" id="43137"/>
    <lineage>
        <taxon>Eukaryota</taxon>
        <taxon>Sar</taxon>
        <taxon>Alveolata</taxon>
        <taxon>Ciliophora</taxon>
        <taxon>Intramacronucleata</taxon>
        <taxon>Oligohymenophorea</taxon>
        <taxon>Peniculida</taxon>
        <taxon>Parameciidae</taxon>
        <taxon>Paramecium</taxon>
    </lineage>
</organism>
<dbReference type="AlphaFoldDB" id="A0A8S1WKV6"/>
<evidence type="ECO:0000313" key="1">
    <source>
        <dbReference type="EMBL" id="CAD8189652.1"/>
    </source>
</evidence>
<evidence type="ECO:0000313" key="2">
    <source>
        <dbReference type="Proteomes" id="UP000683925"/>
    </source>
</evidence>
<protein>
    <submittedName>
        <fullName evidence="1">Uncharacterized protein</fullName>
    </submittedName>
</protein>
<keyword evidence="2" id="KW-1185">Reference proteome</keyword>
<sequence length="54" mass="6063">MKLQGEQITKWLQVSFDLNDAIWSNMADTKLQSQGSSSQAVTKNVYVGIDQQCQ</sequence>